<keyword evidence="4" id="KW-1185">Reference proteome</keyword>
<protein>
    <submittedName>
        <fullName evidence="3">Zinc finger MYM-type protein 1</fullName>
    </submittedName>
</protein>
<feature type="non-terminal residue" evidence="3">
    <location>
        <position position="634"/>
    </location>
</feature>
<dbReference type="GO" id="GO:0046983">
    <property type="term" value="F:protein dimerization activity"/>
    <property type="evidence" value="ECO:0007669"/>
    <property type="project" value="InterPro"/>
</dbReference>
<dbReference type="InterPro" id="IPR012337">
    <property type="entry name" value="RNaseH-like_sf"/>
</dbReference>
<dbReference type="PANTHER" id="PTHR45749:SF23">
    <property type="entry name" value="ZINC FINGER MYM-TYPE PROTEIN 1-LIKE"/>
    <property type="match status" value="1"/>
</dbReference>
<name>E2A5L7_CAMFO</name>
<proteinExistence type="predicted"/>
<evidence type="ECO:0000259" key="2">
    <source>
        <dbReference type="Pfam" id="PF14291"/>
    </source>
</evidence>
<feature type="domain" description="HAT C-terminal dimerisation" evidence="1">
    <location>
        <begin position="556"/>
        <end position="620"/>
    </location>
</feature>
<evidence type="ECO:0000313" key="3">
    <source>
        <dbReference type="EMBL" id="EFN71272.1"/>
    </source>
</evidence>
<evidence type="ECO:0000259" key="1">
    <source>
        <dbReference type="Pfam" id="PF05699"/>
    </source>
</evidence>
<dbReference type="InParanoid" id="E2A5L7"/>
<gene>
    <name evidence="3" type="ORF">EAG_13518</name>
</gene>
<dbReference type="SUPFAM" id="SSF53098">
    <property type="entry name" value="Ribonuclease H-like"/>
    <property type="match status" value="1"/>
</dbReference>
<dbReference type="AlphaFoldDB" id="E2A5L7"/>
<reference evidence="3 4" key="1">
    <citation type="journal article" date="2010" name="Science">
        <title>Genomic comparison of the ants Camponotus floridanus and Harpegnathos saltator.</title>
        <authorList>
            <person name="Bonasio R."/>
            <person name="Zhang G."/>
            <person name="Ye C."/>
            <person name="Mutti N.S."/>
            <person name="Fang X."/>
            <person name="Qin N."/>
            <person name="Donahue G."/>
            <person name="Yang P."/>
            <person name="Li Q."/>
            <person name="Li C."/>
            <person name="Zhang P."/>
            <person name="Huang Z."/>
            <person name="Berger S.L."/>
            <person name="Reinberg D."/>
            <person name="Wang J."/>
            <person name="Liebig J."/>
        </authorList>
    </citation>
    <scope>NUCLEOTIDE SEQUENCE [LARGE SCALE GENOMIC DNA]</scope>
    <source>
        <strain evidence="4">C129</strain>
    </source>
</reference>
<dbReference type="Pfam" id="PF05699">
    <property type="entry name" value="Dimer_Tnp_hAT"/>
    <property type="match status" value="1"/>
</dbReference>
<organism evidence="4">
    <name type="scientific">Camponotus floridanus</name>
    <name type="common">Florida carpenter ant</name>
    <dbReference type="NCBI Taxonomy" id="104421"/>
    <lineage>
        <taxon>Eukaryota</taxon>
        <taxon>Metazoa</taxon>
        <taxon>Ecdysozoa</taxon>
        <taxon>Arthropoda</taxon>
        <taxon>Hexapoda</taxon>
        <taxon>Insecta</taxon>
        <taxon>Pterygota</taxon>
        <taxon>Neoptera</taxon>
        <taxon>Endopterygota</taxon>
        <taxon>Hymenoptera</taxon>
        <taxon>Apocrita</taxon>
        <taxon>Aculeata</taxon>
        <taxon>Formicoidea</taxon>
        <taxon>Formicidae</taxon>
        <taxon>Formicinae</taxon>
        <taxon>Camponotus</taxon>
    </lineage>
</organism>
<accession>E2A5L7</accession>
<dbReference type="InterPro" id="IPR008906">
    <property type="entry name" value="HATC_C_dom"/>
</dbReference>
<sequence length="634" mass="72860">GTTKIAKEGFDDWKHGNDALKNHENSFEHKSCVLEMKMRSNTLGKIDTHFSYQIDTEKKYWRNVLKRVVATVRALVTAGLPLRGHIEKFGSSSSGNFIMCLELISEFDPFLAEHIAKYGNPGQGHTSYLSSTTYEQFVKLMAEKVTKQIIKELKSAKYFSIIIDSSPDISHTDQLAVIVRYILENENPVERFLCFVPNAGHKSIKLFYAVVTVLVAFDIDIANCRSQSYDNAMNMSGKYAGLQARINEISPNSIYSPCSAHSLNLVGEQAASCCKESNDFFLLLQNLYVFFSSSTNRWKILQRHLTQRENRTLKGLSQTRWSARYDACQSLNKDWNEVIEALTSIAEDETEKSCTRCEASGNLRQLQRLETAILSSVWDNVLQRLYFSSKKLQAADIDLYTVAELYGSLINYVESIREAFDTYENAALKKSFITEYEDTSKRKRIRKLQDDESRNFETEFIGREYFKINTFYVIVDRIVAELERKAVYEKLSTSFGFLTNGITMDDKTIAKNAARSNEYKEDLPDSESFQNECLHFFGFLKNLDDPPSTIREICKMIYDKGLQEVYPYINIVLRIFLCIPVTNCSAERSFSVLRRVKNYLRSTMCDERLNYSAVLTIESEIAKRINYNDIIDSF</sequence>
<dbReference type="Pfam" id="PF14291">
    <property type="entry name" value="DUF4371"/>
    <property type="match status" value="1"/>
</dbReference>
<dbReference type="OrthoDB" id="6624624at2759"/>
<dbReference type="OMA" id="DIDIANC"/>
<dbReference type="Proteomes" id="UP000000311">
    <property type="component" value="Unassembled WGS sequence"/>
</dbReference>
<dbReference type="InterPro" id="IPR025398">
    <property type="entry name" value="DUF4371"/>
</dbReference>
<dbReference type="EMBL" id="GL437010">
    <property type="protein sequence ID" value="EFN71272.1"/>
    <property type="molecule type" value="Genomic_DNA"/>
</dbReference>
<evidence type="ECO:0000313" key="4">
    <source>
        <dbReference type="Proteomes" id="UP000000311"/>
    </source>
</evidence>
<feature type="non-terminal residue" evidence="3">
    <location>
        <position position="1"/>
    </location>
</feature>
<feature type="domain" description="DUF4371" evidence="2">
    <location>
        <begin position="35"/>
        <end position="241"/>
    </location>
</feature>
<dbReference type="PANTHER" id="PTHR45749">
    <property type="match status" value="1"/>
</dbReference>